<feature type="domain" description="PABS" evidence="6">
    <location>
        <begin position="12"/>
        <end position="262"/>
    </location>
</feature>
<dbReference type="AlphaFoldDB" id="A0A6C0BJ29"/>
<dbReference type="PANTHER" id="PTHR43317">
    <property type="entry name" value="THERMOSPERMINE SYNTHASE ACAULIS5"/>
    <property type="match status" value="1"/>
</dbReference>
<keyword evidence="2" id="KW-0808">Transferase</keyword>
<dbReference type="HAMAP" id="MF_00198">
    <property type="entry name" value="Spermidine_synth"/>
    <property type="match status" value="1"/>
</dbReference>
<dbReference type="InterPro" id="IPR029063">
    <property type="entry name" value="SAM-dependent_MTases_sf"/>
</dbReference>
<proteinExistence type="inferred from homology"/>
<dbReference type="GO" id="GO:0010487">
    <property type="term" value="F:thermospermine synthase activity"/>
    <property type="evidence" value="ECO:0007669"/>
    <property type="project" value="UniProtKB-EC"/>
</dbReference>
<name>A0A6C0BJ29_9ZZZZ</name>
<comment type="similarity">
    <text evidence="1">Belongs to the spermidine/spermine synthase family.</text>
</comment>
<reference evidence="7" key="1">
    <citation type="journal article" date="2020" name="Nature">
        <title>Giant virus diversity and host interactions through global metagenomics.</title>
        <authorList>
            <person name="Schulz F."/>
            <person name="Roux S."/>
            <person name="Paez-Espino D."/>
            <person name="Jungbluth S."/>
            <person name="Walsh D.A."/>
            <person name="Denef V.J."/>
            <person name="McMahon K.D."/>
            <person name="Konstantinidis K.T."/>
            <person name="Eloe-Fadrosh E.A."/>
            <person name="Kyrpides N.C."/>
            <person name="Woyke T."/>
        </authorList>
    </citation>
    <scope>NUCLEOTIDE SEQUENCE</scope>
    <source>
        <strain evidence="7">GVMAG-M-3300013006-15</strain>
    </source>
</reference>
<dbReference type="InterPro" id="IPR030374">
    <property type="entry name" value="PABS"/>
</dbReference>
<dbReference type="Pfam" id="PF17284">
    <property type="entry name" value="Spermine_synt_N"/>
    <property type="match status" value="1"/>
</dbReference>
<sequence>MNDDLMRKIEMQGFYEETANSSEVFSKYPITKVLWAGSTRVCDEIVIAESKEYGRMLFTDGELQSTSYDEPIYHEHLVHPAILAYRKLYGDKPLNILVLGGGEGATCRELLRYSRDSVKNIVWNDFDRQLVELCKEHMKFCSGTDEFYLGSERCVSLFFDALTLLRDETLPLFDIIISDLPDPVLGEKEGLYGDEFWRLIFTRTSAKCVVVTHCGPLSPGSGMALHNYVTQGMMNAGFIGVTQGKVIIPSYQSEWSFALCTKDTQIAYWMVKDLPLEPGLKVLDGDALQSFFLVPSYYTSLQ</sequence>
<evidence type="ECO:0000313" key="7">
    <source>
        <dbReference type="EMBL" id="QHS91751.1"/>
    </source>
</evidence>
<evidence type="ECO:0000259" key="6">
    <source>
        <dbReference type="PROSITE" id="PS51006"/>
    </source>
</evidence>
<dbReference type="EC" id="2.5.1.79" evidence="5"/>
<accession>A0A6C0BJ29</accession>
<dbReference type="PROSITE" id="PS51006">
    <property type="entry name" value="PABS_2"/>
    <property type="match status" value="1"/>
</dbReference>
<evidence type="ECO:0000256" key="5">
    <source>
        <dbReference type="ARBA" id="ARBA00049721"/>
    </source>
</evidence>
<keyword evidence="3" id="KW-0620">Polyamine biosynthesis</keyword>
<evidence type="ECO:0000256" key="4">
    <source>
        <dbReference type="ARBA" id="ARBA00048874"/>
    </source>
</evidence>
<evidence type="ECO:0000256" key="2">
    <source>
        <dbReference type="ARBA" id="ARBA00022679"/>
    </source>
</evidence>
<dbReference type="SUPFAM" id="SSF53335">
    <property type="entry name" value="S-adenosyl-L-methionine-dependent methyltransferases"/>
    <property type="match status" value="1"/>
</dbReference>
<dbReference type="Pfam" id="PF01564">
    <property type="entry name" value="Spermine_synth"/>
    <property type="match status" value="1"/>
</dbReference>
<dbReference type="InterPro" id="IPR035246">
    <property type="entry name" value="Spermidine_synt_N"/>
</dbReference>
<dbReference type="EMBL" id="MN739163">
    <property type="protein sequence ID" value="QHS91751.1"/>
    <property type="molecule type" value="Genomic_DNA"/>
</dbReference>
<protein>
    <recommendedName>
        <fullName evidence="5">thermospermine synthase</fullName>
        <ecNumber evidence="5">2.5.1.79</ecNumber>
    </recommendedName>
</protein>
<dbReference type="GO" id="GO:0006596">
    <property type="term" value="P:polyamine biosynthetic process"/>
    <property type="evidence" value="ECO:0007669"/>
    <property type="project" value="UniProtKB-KW"/>
</dbReference>
<comment type="catalytic activity">
    <reaction evidence="4">
        <text>S-adenosyl 3-(methylsulfanyl)propylamine + spermidine = thermospermine + S-methyl-5'-thioadenosine + H(+)</text>
        <dbReference type="Rhea" id="RHEA:30515"/>
        <dbReference type="ChEBI" id="CHEBI:15378"/>
        <dbReference type="ChEBI" id="CHEBI:17509"/>
        <dbReference type="ChEBI" id="CHEBI:57443"/>
        <dbReference type="ChEBI" id="CHEBI:57834"/>
        <dbReference type="ChEBI" id="CHEBI:59903"/>
        <dbReference type="EC" id="2.5.1.79"/>
    </reaction>
</comment>
<dbReference type="PANTHER" id="PTHR43317:SF11">
    <property type="entry name" value="POLYAMINE AMINOPROPYLTRANSFERASE 2"/>
    <property type="match status" value="1"/>
</dbReference>
<evidence type="ECO:0000256" key="1">
    <source>
        <dbReference type="ARBA" id="ARBA00007867"/>
    </source>
</evidence>
<organism evidence="7">
    <name type="scientific">viral metagenome</name>
    <dbReference type="NCBI Taxonomy" id="1070528"/>
    <lineage>
        <taxon>unclassified sequences</taxon>
        <taxon>metagenomes</taxon>
        <taxon>organismal metagenomes</taxon>
    </lineage>
</organism>
<dbReference type="Gene3D" id="3.40.50.150">
    <property type="entry name" value="Vaccinia Virus protein VP39"/>
    <property type="match status" value="1"/>
</dbReference>
<evidence type="ECO:0000256" key="3">
    <source>
        <dbReference type="ARBA" id="ARBA00023115"/>
    </source>
</evidence>
<dbReference type="InterPro" id="IPR001045">
    <property type="entry name" value="Spermi_synthase"/>
</dbReference>